<reference evidence="5" key="1">
    <citation type="submission" date="2025-08" db="UniProtKB">
        <authorList>
            <consortium name="RefSeq"/>
        </authorList>
    </citation>
    <scope>IDENTIFICATION</scope>
</reference>
<keyword evidence="2" id="KW-0812">Transmembrane</keyword>
<accession>A0A6P8PRN6</accession>
<dbReference type="Proteomes" id="UP000515159">
    <property type="component" value="Chromosome 1"/>
</dbReference>
<gene>
    <name evidence="5" type="primary">PPP1R3F</name>
</gene>
<dbReference type="InterPro" id="IPR050782">
    <property type="entry name" value="PP1_regulatory_subunit_3"/>
</dbReference>
<dbReference type="InParanoid" id="A0A6P8PRN6"/>
<dbReference type="Pfam" id="PF03370">
    <property type="entry name" value="CBM_21"/>
    <property type="match status" value="1"/>
</dbReference>
<feature type="domain" description="CBM21" evidence="3">
    <location>
        <begin position="121"/>
        <end position="231"/>
    </location>
</feature>
<dbReference type="CTD" id="89801"/>
<name>A0A6P8PRN6_GEOSA</name>
<feature type="transmembrane region" description="Helical" evidence="2">
    <location>
        <begin position="698"/>
        <end position="720"/>
    </location>
</feature>
<dbReference type="Gene3D" id="2.60.40.2440">
    <property type="entry name" value="Carbohydrate binding type-21 domain"/>
    <property type="match status" value="1"/>
</dbReference>
<feature type="region of interest" description="Disordered" evidence="1">
    <location>
        <begin position="573"/>
        <end position="594"/>
    </location>
</feature>
<dbReference type="FunCoup" id="A0A6P8PRN6">
    <property type="interactions" value="308"/>
</dbReference>
<sequence>MAGAASPLLLRLLRPGEPENDEEEEAAAAAVAATPGRRRLLPRCSPTPRPRSPQEEAEEAAAVGPEASAGPRRVRFADALGLPLLELRNFCPEAEPETGPAAPPVPCLEFCLPASEQEVLERLESGAALELESLGPCSAAVEEGEPPALRGLVRVRNLSYSKTVVVRASWDGWASYRDHPARYVPGSSDGVTDRFAFSLPCAGRRLEFVLRYQTPNEVFWANNQGRNYAVLLLPGTGEGILPPPACFAAPPLKSCLKPLRSRPDEPSGIENGNDISGWDDDLSKLLKPSPVKAEHMIQVPELMVTGISLEKKDFDGDQFVTFPEHNLPMYTEIRTCAADQGKLPIALEMEQGAGKVMCTVSEQDAFRNTKEQKEQPGVYKDMSVNREADVGLHTHAQFRERQVHNEHSYMGLSHVLPPAGEYDSEDLVVEEEMEQLYLSHLNRLRAEEELKSCSIGTGPEDEGVLLLRASLQSAYAGPARPRNSLLVEEISQHYTNGEGGLSDEAEPEENMRVPLSSDQLLCFPVEEEAKSGHDLPHPVEDMSLDKDWIPVSDGNSADTLDKVSLLLDKECNGDESERGAVPESPHKGAWRDLPKEEDTVDIALPKTDSSAALLVFPFNVTNEVEDVMSFPETRFESGDTQMVKPVIGIQEQAVDVSTGTTTWENSGSFASVHKTGTAEMSPTPLQGEAMLAFDSSPALAAALYLAFRFLCVLVFLPALLDSCTSLMAALLHLMSAWFL</sequence>
<keyword evidence="4" id="KW-1185">Reference proteome</keyword>
<dbReference type="RefSeq" id="XP_033777383.1">
    <property type="nucleotide sequence ID" value="XM_033921492.1"/>
</dbReference>
<dbReference type="GO" id="GO:0005979">
    <property type="term" value="P:regulation of glycogen biosynthetic process"/>
    <property type="evidence" value="ECO:0007669"/>
    <property type="project" value="TreeGrafter"/>
</dbReference>
<dbReference type="PANTHER" id="PTHR12307">
    <property type="entry name" value="PROTEIN PHOSPHATASE 1 REGULATORY SUBUNIT"/>
    <property type="match status" value="1"/>
</dbReference>
<evidence type="ECO:0000313" key="4">
    <source>
        <dbReference type="Proteomes" id="UP000515159"/>
    </source>
</evidence>
<keyword evidence="2" id="KW-0472">Membrane</keyword>
<keyword evidence="2" id="KW-1133">Transmembrane helix</keyword>
<dbReference type="GO" id="GO:0008157">
    <property type="term" value="F:protein phosphatase 1 binding"/>
    <property type="evidence" value="ECO:0007669"/>
    <property type="project" value="TreeGrafter"/>
</dbReference>
<dbReference type="PROSITE" id="PS51159">
    <property type="entry name" value="CBM21"/>
    <property type="match status" value="1"/>
</dbReference>
<dbReference type="AlphaFoldDB" id="A0A6P8PRN6"/>
<dbReference type="GO" id="GO:2001069">
    <property type="term" value="F:glycogen binding"/>
    <property type="evidence" value="ECO:0007669"/>
    <property type="project" value="TreeGrafter"/>
</dbReference>
<evidence type="ECO:0000259" key="3">
    <source>
        <dbReference type="PROSITE" id="PS51159"/>
    </source>
</evidence>
<dbReference type="PANTHER" id="PTHR12307:SF40">
    <property type="entry name" value="PROTEIN PHOSPHATASE 1 REGULATORY SUBUNIT 3F"/>
    <property type="match status" value="1"/>
</dbReference>
<evidence type="ECO:0000256" key="1">
    <source>
        <dbReference type="SAM" id="MobiDB-lite"/>
    </source>
</evidence>
<dbReference type="InterPro" id="IPR038175">
    <property type="entry name" value="CBM21_dom_sf"/>
</dbReference>
<proteinExistence type="predicted"/>
<protein>
    <submittedName>
        <fullName evidence="5">Protein phosphatase 1 regulatory subunit 3F</fullName>
    </submittedName>
</protein>
<dbReference type="OrthoDB" id="8942186at2759"/>
<organism evidence="4 5">
    <name type="scientific">Geotrypetes seraphini</name>
    <name type="common">Gaboon caecilian</name>
    <name type="synonym">Caecilia seraphini</name>
    <dbReference type="NCBI Taxonomy" id="260995"/>
    <lineage>
        <taxon>Eukaryota</taxon>
        <taxon>Metazoa</taxon>
        <taxon>Chordata</taxon>
        <taxon>Craniata</taxon>
        <taxon>Vertebrata</taxon>
        <taxon>Euteleostomi</taxon>
        <taxon>Amphibia</taxon>
        <taxon>Gymnophiona</taxon>
        <taxon>Geotrypetes</taxon>
    </lineage>
</organism>
<dbReference type="GeneID" id="117348884"/>
<dbReference type="KEGG" id="gsh:117348884"/>
<evidence type="ECO:0000256" key="2">
    <source>
        <dbReference type="SAM" id="Phobius"/>
    </source>
</evidence>
<feature type="region of interest" description="Disordered" evidence="1">
    <location>
        <begin position="1"/>
        <end position="68"/>
    </location>
</feature>
<dbReference type="GO" id="GO:0000164">
    <property type="term" value="C:protein phosphatase type 1 complex"/>
    <property type="evidence" value="ECO:0007669"/>
    <property type="project" value="TreeGrafter"/>
</dbReference>
<dbReference type="InterPro" id="IPR005036">
    <property type="entry name" value="CBM21_dom"/>
</dbReference>
<evidence type="ECO:0000313" key="5">
    <source>
        <dbReference type="RefSeq" id="XP_033777383.1"/>
    </source>
</evidence>